<dbReference type="KEGG" id="maqu:Maq22A_c12475"/>
<evidence type="ECO:0000313" key="3">
    <source>
        <dbReference type="EMBL" id="BAQ45738.1"/>
    </source>
</evidence>
<dbReference type="AlphaFoldDB" id="A0A0C6FBB4"/>
<dbReference type="PATRIC" id="fig|270351.10.peg.2414"/>
<sequence length="87" mass="9161">MNDGKGMQDPGAPGPQSSHQSPEDGDGPAAGSGEPTLDRGVQGRIGSHLRAMYDEMMQQPIPDRFLDLLASLERSDAKAPDGSPTEE</sequence>
<reference evidence="3 4" key="1">
    <citation type="journal article" date="2015" name="Genome Announc.">
        <title>Complete Genome Sequence of Methylobacterium aquaticum Strain 22A, Isolated from Racomitrium japonicum Moss.</title>
        <authorList>
            <person name="Tani A."/>
            <person name="Ogura Y."/>
            <person name="Hayashi T."/>
            <person name="Kimbara K."/>
        </authorList>
    </citation>
    <scope>NUCLEOTIDE SEQUENCE [LARGE SCALE GENOMIC DNA]</scope>
    <source>
        <strain evidence="3 4">MA-22A</strain>
    </source>
</reference>
<dbReference type="EMBL" id="AP014704">
    <property type="protein sequence ID" value="BAQ45738.1"/>
    <property type="molecule type" value="Genomic_DNA"/>
</dbReference>
<feature type="domain" description="Anti-sigma factor NepR" evidence="2">
    <location>
        <begin position="42"/>
        <end position="75"/>
    </location>
</feature>
<name>A0A0C6FBB4_9HYPH</name>
<protein>
    <recommendedName>
        <fullName evidence="2">Anti-sigma factor NepR domain-containing protein</fullName>
    </recommendedName>
</protein>
<accession>A0A0C6FBB4</accession>
<dbReference type="Proteomes" id="UP000061432">
    <property type="component" value="Chromosome"/>
</dbReference>
<reference evidence="4" key="2">
    <citation type="submission" date="2015-01" db="EMBL/GenBank/DDBJ databases">
        <title>Complete genome sequence of Methylobacterium aquaticum strain 22A.</title>
        <authorList>
            <person name="Tani A."/>
            <person name="Ogura Y."/>
            <person name="Hayashi T."/>
        </authorList>
    </citation>
    <scope>NUCLEOTIDE SEQUENCE [LARGE SCALE GENOMIC DNA]</scope>
    <source>
        <strain evidence="4">MA-22A</strain>
    </source>
</reference>
<feature type="region of interest" description="Disordered" evidence="1">
    <location>
        <begin position="1"/>
        <end position="45"/>
    </location>
</feature>
<dbReference type="Pfam" id="PF18557">
    <property type="entry name" value="NepR"/>
    <property type="match status" value="1"/>
</dbReference>
<evidence type="ECO:0000256" key="1">
    <source>
        <dbReference type="SAM" id="MobiDB-lite"/>
    </source>
</evidence>
<dbReference type="InterPro" id="IPR041649">
    <property type="entry name" value="NepR"/>
</dbReference>
<organism evidence="3 4">
    <name type="scientific">Methylobacterium aquaticum</name>
    <dbReference type="NCBI Taxonomy" id="270351"/>
    <lineage>
        <taxon>Bacteria</taxon>
        <taxon>Pseudomonadati</taxon>
        <taxon>Pseudomonadota</taxon>
        <taxon>Alphaproteobacteria</taxon>
        <taxon>Hyphomicrobiales</taxon>
        <taxon>Methylobacteriaceae</taxon>
        <taxon>Methylobacterium</taxon>
    </lineage>
</organism>
<evidence type="ECO:0000259" key="2">
    <source>
        <dbReference type="Pfam" id="PF18557"/>
    </source>
</evidence>
<proteinExistence type="predicted"/>
<dbReference type="RefSeq" id="WP_060847016.1">
    <property type="nucleotide sequence ID" value="NZ_AP014704.1"/>
</dbReference>
<gene>
    <name evidence="3" type="ORF">Maq22A_c12475</name>
</gene>
<evidence type="ECO:0000313" key="4">
    <source>
        <dbReference type="Proteomes" id="UP000061432"/>
    </source>
</evidence>